<evidence type="ECO:0000256" key="1">
    <source>
        <dbReference type="ARBA" id="ARBA00000632"/>
    </source>
</evidence>
<dbReference type="GO" id="GO:0042742">
    <property type="term" value="P:defense response to bacterium"/>
    <property type="evidence" value="ECO:0007669"/>
    <property type="project" value="UniProtKB-KW"/>
</dbReference>
<dbReference type="GO" id="GO:0031640">
    <property type="term" value="P:killing of cells of another organism"/>
    <property type="evidence" value="ECO:0007669"/>
    <property type="project" value="UniProtKB-KW"/>
</dbReference>
<dbReference type="AlphaFoldDB" id="A0AAF3FRF7"/>
<keyword evidence="3" id="KW-0929">Antimicrobial</keyword>
<evidence type="ECO:0000256" key="7">
    <source>
        <dbReference type="PIRSR" id="PIRSR608597-3"/>
    </source>
</evidence>
<protein>
    <recommendedName>
        <fullName evidence="2">lysozyme</fullName>
        <ecNumber evidence="2">3.2.1.17</ecNumber>
    </recommendedName>
</protein>
<feature type="disulfide bond" evidence="7">
    <location>
        <begin position="113"/>
        <end position="139"/>
    </location>
</feature>
<comment type="catalytic activity">
    <reaction evidence="1">
        <text>Hydrolysis of (1-&gt;4)-beta-linkages between N-acetylmuramic acid and N-acetyl-D-glucosamine residues in a peptidoglycan and between N-acetyl-D-glucosamine residues in chitodextrins.</text>
        <dbReference type="EC" id="3.2.1.17"/>
    </reaction>
</comment>
<evidence type="ECO:0000313" key="9">
    <source>
        <dbReference type="WBParaSite" id="MBELARI_LOCUS930"/>
    </source>
</evidence>
<dbReference type="GO" id="GO:0003796">
    <property type="term" value="F:lysozyme activity"/>
    <property type="evidence" value="ECO:0007669"/>
    <property type="project" value="UniProtKB-EC"/>
</dbReference>
<organism evidence="8 9">
    <name type="scientific">Mesorhabditis belari</name>
    <dbReference type="NCBI Taxonomy" id="2138241"/>
    <lineage>
        <taxon>Eukaryota</taxon>
        <taxon>Metazoa</taxon>
        <taxon>Ecdysozoa</taxon>
        <taxon>Nematoda</taxon>
        <taxon>Chromadorea</taxon>
        <taxon>Rhabditida</taxon>
        <taxon>Rhabditina</taxon>
        <taxon>Rhabditomorpha</taxon>
        <taxon>Rhabditoidea</taxon>
        <taxon>Rhabditidae</taxon>
        <taxon>Mesorhabditinae</taxon>
        <taxon>Mesorhabditis</taxon>
    </lineage>
</organism>
<evidence type="ECO:0000256" key="5">
    <source>
        <dbReference type="ARBA" id="ARBA00022801"/>
    </source>
</evidence>
<keyword evidence="5" id="KW-0378">Hydrolase</keyword>
<name>A0AAF3FRF7_9BILA</name>
<evidence type="ECO:0000256" key="2">
    <source>
        <dbReference type="ARBA" id="ARBA00012732"/>
    </source>
</evidence>
<accession>A0AAF3FRF7</accession>
<feature type="disulfide bond" evidence="7">
    <location>
        <begin position="129"/>
        <end position="135"/>
    </location>
</feature>
<keyword evidence="4" id="KW-0081">Bacteriolytic enzyme</keyword>
<evidence type="ECO:0000256" key="3">
    <source>
        <dbReference type="ARBA" id="ARBA00022529"/>
    </source>
</evidence>
<dbReference type="Gene3D" id="1.10.530.10">
    <property type="match status" value="1"/>
</dbReference>
<evidence type="ECO:0000256" key="4">
    <source>
        <dbReference type="ARBA" id="ARBA00022638"/>
    </source>
</evidence>
<keyword evidence="8" id="KW-1185">Reference proteome</keyword>
<dbReference type="Pfam" id="PF05497">
    <property type="entry name" value="Destabilase"/>
    <property type="match status" value="1"/>
</dbReference>
<evidence type="ECO:0000313" key="8">
    <source>
        <dbReference type="Proteomes" id="UP000887575"/>
    </source>
</evidence>
<reference evidence="9" key="1">
    <citation type="submission" date="2024-02" db="UniProtKB">
        <authorList>
            <consortium name="WormBaseParasite"/>
        </authorList>
    </citation>
    <scope>IDENTIFICATION</scope>
</reference>
<sequence>MNKYVNNVLSMTNIGKKHSHYYTNKCQKSDAHKSECRDMVDRNNGSIFEIHNGYHLNLSAKIEGIFGKIRSSQFNLCFTCICHAMNLTCSWPCLTDSLRCAYFLMKEGFYVDCIREAVDINITLGISRCEKNRNCALKCVENYWMRYAENCSRDLTDFCKTVTRIVWAGPRCVAEKESLKAATEQAVANVSQCYNEGIKYDFLE</sequence>
<proteinExistence type="predicted"/>
<dbReference type="PROSITE" id="PS51909">
    <property type="entry name" value="LYSOZYME_I"/>
    <property type="match status" value="1"/>
</dbReference>
<feature type="disulfide bond" evidence="7">
    <location>
        <begin position="77"/>
        <end position="159"/>
    </location>
</feature>
<evidence type="ECO:0000256" key="6">
    <source>
        <dbReference type="ARBA" id="ARBA00023295"/>
    </source>
</evidence>
<keyword evidence="6" id="KW-0326">Glycosidase</keyword>
<keyword evidence="7" id="KW-1015">Disulfide bond</keyword>
<feature type="disulfide bond" evidence="7">
    <location>
        <begin position="93"/>
        <end position="100"/>
    </location>
</feature>
<dbReference type="Proteomes" id="UP000887575">
    <property type="component" value="Unassembled WGS sequence"/>
</dbReference>
<dbReference type="WBParaSite" id="MBELARI_LOCUS930">
    <property type="protein sequence ID" value="MBELARI_LOCUS930"/>
    <property type="gene ID" value="MBELARI_LOCUS930"/>
</dbReference>
<dbReference type="EC" id="3.2.1.17" evidence="2"/>
<dbReference type="InterPro" id="IPR008597">
    <property type="entry name" value="Invert_lysozyme"/>
</dbReference>